<feature type="signal peptide" evidence="3">
    <location>
        <begin position="1"/>
        <end position="26"/>
    </location>
</feature>
<evidence type="ECO:0000256" key="3">
    <source>
        <dbReference type="SAM" id="SignalP"/>
    </source>
</evidence>
<dbReference type="GO" id="GO:0016020">
    <property type="term" value="C:membrane"/>
    <property type="evidence" value="ECO:0007669"/>
    <property type="project" value="UniProtKB-SubCell"/>
</dbReference>
<name>J3N738_ORYBR</name>
<dbReference type="PANTHER" id="PTHR33491">
    <property type="entry name" value="OSJNBA0016N04.9 PROTEIN"/>
    <property type="match status" value="1"/>
</dbReference>
<dbReference type="OMA" id="SSNCINQ"/>
<evidence type="ECO:0000313" key="6">
    <source>
        <dbReference type="Proteomes" id="UP000006038"/>
    </source>
</evidence>
<dbReference type="EnsemblPlants" id="OB11G16240.1">
    <property type="protein sequence ID" value="OB11G16240.1"/>
    <property type="gene ID" value="OB11G16240"/>
</dbReference>
<organism evidence="5">
    <name type="scientific">Oryza brachyantha</name>
    <name type="common">malo sina</name>
    <dbReference type="NCBI Taxonomy" id="4533"/>
    <lineage>
        <taxon>Eukaryota</taxon>
        <taxon>Viridiplantae</taxon>
        <taxon>Streptophyta</taxon>
        <taxon>Embryophyta</taxon>
        <taxon>Tracheophyta</taxon>
        <taxon>Spermatophyta</taxon>
        <taxon>Magnoliopsida</taxon>
        <taxon>Liliopsida</taxon>
        <taxon>Poales</taxon>
        <taxon>Poaceae</taxon>
        <taxon>BOP clade</taxon>
        <taxon>Oryzoideae</taxon>
        <taxon>Oryzeae</taxon>
        <taxon>Oryzinae</taxon>
        <taxon>Oryza</taxon>
    </lineage>
</organism>
<dbReference type="eggNOG" id="ENOG502QQPF">
    <property type="taxonomic scope" value="Eukaryota"/>
</dbReference>
<dbReference type="AlphaFoldDB" id="J3N738"/>
<dbReference type="STRING" id="4533.J3N738"/>
<evidence type="ECO:0000256" key="2">
    <source>
        <dbReference type="ARBA" id="ARBA00022729"/>
    </source>
</evidence>
<reference evidence="5" key="2">
    <citation type="submission" date="2013-04" db="UniProtKB">
        <authorList>
            <consortium name="EnsemblPlants"/>
        </authorList>
    </citation>
    <scope>IDENTIFICATION</scope>
</reference>
<accession>J3N738</accession>
<dbReference type="Gramene" id="OB11G16240.1">
    <property type="protein sequence ID" value="OB11G16240.1"/>
    <property type="gene ID" value="OB11G16240"/>
</dbReference>
<dbReference type="InterPro" id="IPR025287">
    <property type="entry name" value="WAK_GUB"/>
</dbReference>
<dbReference type="GO" id="GO:0030247">
    <property type="term" value="F:polysaccharide binding"/>
    <property type="evidence" value="ECO:0007669"/>
    <property type="project" value="InterPro"/>
</dbReference>
<protein>
    <recommendedName>
        <fullName evidence="4">Wall-associated receptor kinase galacturonan-binding domain-containing protein</fullName>
    </recommendedName>
</protein>
<evidence type="ECO:0000313" key="5">
    <source>
        <dbReference type="EnsemblPlants" id="OB11G16240.1"/>
    </source>
</evidence>
<dbReference type="Proteomes" id="UP000006038">
    <property type="component" value="Chromosome 11"/>
</dbReference>
<evidence type="ECO:0000256" key="1">
    <source>
        <dbReference type="ARBA" id="ARBA00004167"/>
    </source>
</evidence>
<proteinExistence type="predicted"/>
<feature type="domain" description="Wall-associated receptor kinase galacturonan-binding" evidence="4">
    <location>
        <begin position="41"/>
        <end position="104"/>
    </location>
</feature>
<keyword evidence="6" id="KW-1185">Reference proteome</keyword>
<keyword evidence="2 3" id="KW-0732">Signal</keyword>
<comment type="subcellular location">
    <subcellularLocation>
        <location evidence="1">Membrane</location>
        <topology evidence="1">Single-pass membrane protein</topology>
    </subcellularLocation>
</comment>
<evidence type="ECO:0000259" key="4">
    <source>
        <dbReference type="Pfam" id="PF13947"/>
    </source>
</evidence>
<reference evidence="5" key="1">
    <citation type="journal article" date="2013" name="Nat. Commun.">
        <title>Whole-genome sequencing of Oryza brachyantha reveals mechanisms underlying Oryza genome evolution.</title>
        <authorList>
            <person name="Chen J."/>
            <person name="Huang Q."/>
            <person name="Gao D."/>
            <person name="Wang J."/>
            <person name="Lang Y."/>
            <person name="Liu T."/>
            <person name="Li B."/>
            <person name="Bai Z."/>
            <person name="Luis Goicoechea J."/>
            <person name="Liang C."/>
            <person name="Chen C."/>
            <person name="Zhang W."/>
            <person name="Sun S."/>
            <person name="Liao Y."/>
            <person name="Zhang X."/>
            <person name="Yang L."/>
            <person name="Song C."/>
            <person name="Wang M."/>
            <person name="Shi J."/>
            <person name="Liu G."/>
            <person name="Liu J."/>
            <person name="Zhou H."/>
            <person name="Zhou W."/>
            <person name="Yu Q."/>
            <person name="An N."/>
            <person name="Chen Y."/>
            <person name="Cai Q."/>
            <person name="Wang B."/>
            <person name="Liu B."/>
            <person name="Min J."/>
            <person name="Huang Y."/>
            <person name="Wu H."/>
            <person name="Li Z."/>
            <person name="Zhang Y."/>
            <person name="Yin Y."/>
            <person name="Song W."/>
            <person name="Jiang J."/>
            <person name="Jackson S.A."/>
            <person name="Wing R.A."/>
            <person name="Wang J."/>
            <person name="Chen M."/>
        </authorList>
    </citation>
    <scope>NUCLEOTIDE SEQUENCE [LARGE SCALE GENOMIC DNA]</scope>
    <source>
        <strain evidence="5">cv. IRGC 101232</strain>
    </source>
</reference>
<dbReference type="HOGENOM" id="CLU_1736169_0_0_1"/>
<feature type="chain" id="PRO_5003775605" description="Wall-associated receptor kinase galacturonan-binding domain-containing protein" evidence="3">
    <location>
        <begin position="27"/>
        <end position="151"/>
    </location>
</feature>
<dbReference type="Pfam" id="PF13947">
    <property type="entry name" value="GUB_WAK_bind"/>
    <property type="match status" value="1"/>
</dbReference>
<sequence length="151" mass="15942">MTIPVSSRRPAIDMIGALTLFQTILATAAALAAGRISLPGCPESCGDVQVPYPFGIGQGCFFHEHKAAGFNLICNETLHPPKLFLAAAGAEVLGISLPDGTVRVGGDVRRWPGFVYDNTWYAPYAAGSFRVSSARNSFVAFGCNVVAQLIP</sequence>